<name>A0ABR2NDA3_9ROSI</name>
<keyword evidence="3" id="KW-1185">Reference proteome</keyword>
<gene>
    <name evidence="2" type="ORF">V6N11_046970</name>
</gene>
<comment type="caution">
    <text evidence="2">The sequence shown here is derived from an EMBL/GenBank/DDBJ whole genome shotgun (WGS) entry which is preliminary data.</text>
</comment>
<organism evidence="2 3">
    <name type="scientific">Hibiscus sabdariffa</name>
    <name type="common">roselle</name>
    <dbReference type="NCBI Taxonomy" id="183260"/>
    <lineage>
        <taxon>Eukaryota</taxon>
        <taxon>Viridiplantae</taxon>
        <taxon>Streptophyta</taxon>
        <taxon>Embryophyta</taxon>
        <taxon>Tracheophyta</taxon>
        <taxon>Spermatophyta</taxon>
        <taxon>Magnoliopsida</taxon>
        <taxon>eudicotyledons</taxon>
        <taxon>Gunneridae</taxon>
        <taxon>Pentapetalae</taxon>
        <taxon>rosids</taxon>
        <taxon>malvids</taxon>
        <taxon>Malvales</taxon>
        <taxon>Malvaceae</taxon>
        <taxon>Malvoideae</taxon>
        <taxon>Hibiscus</taxon>
    </lineage>
</organism>
<dbReference type="Proteomes" id="UP001396334">
    <property type="component" value="Unassembled WGS sequence"/>
</dbReference>
<evidence type="ECO:0000313" key="2">
    <source>
        <dbReference type="EMBL" id="KAK8974012.1"/>
    </source>
</evidence>
<reference evidence="2 3" key="1">
    <citation type="journal article" date="2024" name="G3 (Bethesda)">
        <title>Genome assembly of Hibiscus sabdariffa L. provides insights into metabolisms of medicinal natural products.</title>
        <authorList>
            <person name="Kim T."/>
        </authorList>
    </citation>
    <scope>NUCLEOTIDE SEQUENCE [LARGE SCALE GENOMIC DNA]</scope>
    <source>
        <strain evidence="2">TK-2024</strain>
        <tissue evidence="2">Old leaves</tissue>
    </source>
</reference>
<protein>
    <submittedName>
        <fullName evidence="2">Uncharacterized protein</fullName>
    </submittedName>
</protein>
<evidence type="ECO:0000256" key="1">
    <source>
        <dbReference type="SAM" id="MobiDB-lite"/>
    </source>
</evidence>
<accession>A0ABR2NDA3</accession>
<sequence>MNNNIPEIYNTGANNSTPFLRNTADINANTILSAALCFPTRPPPPPAAAALKFLERPWRNRGDEGGEGERRNGYYSAFHKDREIV</sequence>
<dbReference type="EMBL" id="JBBPBN010000173">
    <property type="protein sequence ID" value="KAK8974012.1"/>
    <property type="molecule type" value="Genomic_DNA"/>
</dbReference>
<proteinExistence type="predicted"/>
<evidence type="ECO:0000313" key="3">
    <source>
        <dbReference type="Proteomes" id="UP001396334"/>
    </source>
</evidence>
<feature type="region of interest" description="Disordered" evidence="1">
    <location>
        <begin position="59"/>
        <end position="85"/>
    </location>
</feature>